<accession>A0A9P0VDG3</accession>
<gene>
    <name evidence="1" type="ORF">BAMTRB_016</name>
    <name evidence="2" type="ORF">BAMTRB_045</name>
</gene>
<keyword evidence="3" id="KW-1185">Reference proteome</keyword>
<evidence type="ECO:0000313" key="1">
    <source>
        <dbReference type="EMBL" id="CAH6421950.1"/>
    </source>
</evidence>
<dbReference type="Proteomes" id="UP001154314">
    <property type="component" value="Chromosome"/>
</dbReference>
<proteinExistence type="predicted"/>
<sequence>MRSVITFGHNLTSLVASYIHKGHSTRMTLSI</sequence>
<name>A0A9P0VDG3_9CAUD</name>
<organism evidence="1 3">
    <name type="scientific">Escherichia phage vB_Eco_Bam</name>
    <dbReference type="NCBI Taxonomy" id="2898833"/>
    <lineage>
        <taxon>Viruses</taxon>
        <taxon>Duplodnaviria</taxon>
        <taxon>Heunggongvirae</taxon>
        <taxon>Uroviricota</taxon>
        <taxon>Caudoviricetes</taxon>
        <taxon>Autographivirales</taxon>
        <taxon>Autotranscriptaviridae</taxon>
        <taxon>Studiervirinae</taxon>
        <taxon>Bamvirus</taxon>
        <taxon>Bamvirus bam</taxon>
    </lineage>
</organism>
<evidence type="ECO:0000313" key="3">
    <source>
        <dbReference type="Proteomes" id="UP001154314"/>
    </source>
</evidence>
<dbReference type="EMBL" id="OW991346">
    <property type="protein sequence ID" value="CAI9888968.1"/>
    <property type="molecule type" value="Genomic_DNA"/>
</dbReference>
<reference evidence="1" key="1">
    <citation type="submission" date="2023-04" db="EMBL/GenBank/DDBJ databases">
        <authorList>
            <person name="Kelly A."/>
        </authorList>
    </citation>
    <scope>NUCLEOTIDE SEQUENCE</scope>
</reference>
<dbReference type="EMBL" id="OW991346">
    <property type="protein sequence ID" value="CAH6421950.1"/>
    <property type="molecule type" value="Genomic_DNA"/>
</dbReference>
<evidence type="ECO:0000313" key="2">
    <source>
        <dbReference type="EMBL" id="CAI9888968.1"/>
    </source>
</evidence>
<protein>
    <submittedName>
        <fullName evidence="1">Uncharacterized protein</fullName>
    </submittedName>
</protein>